<evidence type="ECO:0000313" key="1">
    <source>
        <dbReference type="EMBL" id="KAI7982869.1"/>
    </source>
</evidence>
<gene>
    <name evidence="1" type="ORF">LOK49_LG15G01241</name>
</gene>
<comment type="caution">
    <text evidence="1">The sequence shown here is derived from an EMBL/GenBank/DDBJ whole genome shotgun (WGS) entry which is preliminary data.</text>
</comment>
<dbReference type="Proteomes" id="UP001060215">
    <property type="component" value="Chromosome 11"/>
</dbReference>
<protein>
    <submittedName>
        <fullName evidence="1">ABC transporter G family member 31</fullName>
    </submittedName>
</protein>
<accession>A0ACC0F2M8</accession>
<sequence>MKSFSSRNKDIHKCSHFVREIVVALDGTEFFKLEVESGIDSFSRALNAESVKKDEDELLWAALSRLPSQKQTNFALLRQTISKLDGGEERSEAIDIRKLDCFNRKPVVKRALATTEQDNYKLLFAIKERLDR</sequence>
<organism evidence="1 2">
    <name type="scientific">Camellia lanceoleosa</name>
    <dbReference type="NCBI Taxonomy" id="1840588"/>
    <lineage>
        <taxon>Eukaryota</taxon>
        <taxon>Viridiplantae</taxon>
        <taxon>Streptophyta</taxon>
        <taxon>Embryophyta</taxon>
        <taxon>Tracheophyta</taxon>
        <taxon>Spermatophyta</taxon>
        <taxon>Magnoliopsida</taxon>
        <taxon>eudicotyledons</taxon>
        <taxon>Gunneridae</taxon>
        <taxon>Pentapetalae</taxon>
        <taxon>asterids</taxon>
        <taxon>Ericales</taxon>
        <taxon>Theaceae</taxon>
        <taxon>Camellia</taxon>
    </lineage>
</organism>
<proteinExistence type="predicted"/>
<evidence type="ECO:0000313" key="2">
    <source>
        <dbReference type="Proteomes" id="UP001060215"/>
    </source>
</evidence>
<reference evidence="1 2" key="1">
    <citation type="journal article" date="2022" name="Plant J.">
        <title>Chromosome-level genome of Camellia lanceoleosa provides a valuable resource for understanding genome evolution and self-incompatibility.</title>
        <authorList>
            <person name="Gong W."/>
            <person name="Xiao S."/>
            <person name="Wang L."/>
            <person name="Liao Z."/>
            <person name="Chang Y."/>
            <person name="Mo W."/>
            <person name="Hu G."/>
            <person name="Li W."/>
            <person name="Zhao G."/>
            <person name="Zhu H."/>
            <person name="Hu X."/>
            <person name="Ji K."/>
            <person name="Xiang X."/>
            <person name="Song Q."/>
            <person name="Yuan D."/>
            <person name="Jin S."/>
            <person name="Zhang L."/>
        </authorList>
    </citation>
    <scope>NUCLEOTIDE SEQUENCE [LARGE SCALE GENOMIC DNA]</scope>
    <source>
        <strain evidence="1">SQ_2022a</strain>
    </source>
</reference>
<dbReference type="EMBL" id="CM045768">
    <property type="protein sequence ID" value="KAI7982869.1"/>
    <property type="molecule type" value="Genomic_DNA"/>
</dbReference>
<name>A0ACC0F2M8_9ERIC</name>
<keyword evidence="2" id="KW-1185">Reference proteome</keyword>